<comment type="caution">
    <text evidence="2">The sequence shown here is derived from an EMBL/GenBank/DDBJ whole genome shotgun (WGS) entry which is preliminary data.</text>
</comment>
<reference evidence="2" key="1">
    <citation type="submission" date="2023-10" db="EMBL/GenBank/DDBJ databases">
        <title>Genome assembly of Pristionchus species.</title>
        <authorList>
            <person name="Yoshida K."/>
            <person name="Sommer R.J."/>
        </authorList>
    </citation>
    <scope>NUCLEOTIDE SEQUENCE</scope>
    <source>
        <strain evidence="2">RS5133</strain>
    </source>
</reference>
<dbReference type="PANTHER" id="PTHR47677:SF1">
    <property type="entry name" value="CYTOCHROME C OXIDASE ASSEMBLY FACTOR 6"/>
    <property type="match status" value="1"/>
</dbReference>
<proteinExistence type="predicted"/>
<evidence type="ECO:0000313" key="2">
    <source>
        <dbReference type="EMBL" id="GMT26991.1"/>
    </source>
</evidence>
<dbReference type="PANTHER" id="PTHR47677">
    <property type="entry name" value="CYTOCHROME C OXIDASE ASSEMBLY FACTOR 6"/>
    <property type="match status" value="1"/>
</dbReference>
<dbReference type="EMBL" id="BTSY01000005">
    <property type="protein sequence ID" value="GMT26991.1"/>
    <property type="molecule type" value="Genomic_DNA"/>
</dbReference>
<dbReference type="AlphaFoldDB" id="A0AAV5W861"/>
<evidence type="ECO:0000256" key="1">
    <source>
        <dbReference type="SAM" id="MobiDB-lite"/>
    </source>
</evidence>
<feature type="region of interest" description="Disordered" evidence="1">
    <location>
        <begin position="23"/>
        <end position="42"/>
    </location>
</feature>
<accession>A0AAV5W861</accession>
<dbReference type="Proteomes" id="UP001432322">
    <property type="component" value="Unassembled WGS sequence"/>
</dbReference>
<sequence length="571" mass="64309">MRLLVPPRMRLALRRNTFPLVSRGAATSAPTPRRKKTVAATPSSSVVLQRLRDLSRESANGLDPLKEREIRCILEGGEGSVKAMDSERLMYIVDDLSARNDFETLSQLLQQHSKLLEREKDTVVGVRLVTSVLSAASHAKSLSSLPPSILKWIENAVQSLAEPPEKQRELMVWLLAIVRGDLPMLQQLQKEGGGAKNEGGGVGPVIEKEKTLRQAALTYLEEGGNEQFRSLWSSSGSSLIGEEENEQTSALVHHGLLRRFQRGKPDPSMLRWYATNLASDQRTPIPSQPQFDTMMVPVVSALGGRIDKWTKGQLAKKESKLRRWRSAYSDVVMEDLKRAMIEYLKHSIVVEKRGSMEDLRRLEKLLDRLHSDDERGGGRGKDEEKRRKKWVVVDWLNLCSFEKSFDSKTFLPSHSLVIVGRDSNQGEGINQPPKETERIKTMSVTRKKEKIQEVDDVCSIIVAVATRGHLLSNDKTRPHVTGFEKYLRESSSFDVRLSRVLRDYLNDAVVTHSGQGSGSRGGGALQPVVDHSRGAQWIDNKKKELMFTVARKNRVSTAPFRYIDYYSLHID</sequence>
<keyword evidence="3" id="KW-1185">Reference proteome</keyword>
<dbReference type="InterPro" id="IPR048281">
    <property type="entry name" value="COA6_fun"/>
</dbReference>
<organism evidence="2 3">
    <name type="scientific">Pristionchus fissidentatus</name>
    <dbReference type="NCBI Taxonomy" id="1538716"/>
    <lineage>
        <taxon>Eukaryota</taxon>
        <taxon>Metazoa</taxon>
        <taxon>Ecdysozoa</taxon>
        <taxon>Nematoda</taxon>
        <taxon>Chromadorea</taxon>
        <taxon>Rhabditida</taxon>
        <taxon>Rhabditina</taxon>
        <taxon>Diplogasteromorpha</taxon>
        <taxon>Diplogasteroidea</taxon>
        <taxon>Neodiplogasteridae</taxon>
        <taxon>Pristionchus</taxon>
    </lineage>
</organism>
<gene>
    <name evidence="2" type="ORF">PFISCL1PPCAC_18288</name>
</gene>
<protein>
    <submittedName>
        <fullName evidence="2">Uncharacterized protein</fullName>
    </submittedName>
</protein>
<evidence type="ECO:0000313" key="3">
    <source>
        <dbReference type="Proteomes" id="UP001432322"/>
    </source>
</evidence>
<name>A0AAV5W861_9BILA</name>